<evidence type="ECO:0000313" key="2">
    <source>
        <dbReference type="WBParaSite" id="Csp11.Scaffold586.g4881.t1"/>
    </source>
</evidence>
<sequence>MSKVIKVSYIWIHSPKDLTIPRLQAPPSLFFPFSWSAQKRGDHFDIRNFPYMKPGPSYQNDPLESVLHSGPNHMTYPEHLIPLN</sequence>
<protein>
    <submittedName>
        <fullName evidence="2">Ovule protein</fullName>
    </submittedName>
</protein>
<name>A0A1I7TDK9_9PELO</name>
<dbReference type="AlphaFoldDB" id="A0A1I7TDK9"/>
<keyword evidence="1" id="KW-1185">Reference proteome</keyword>
<reference evidence="2" key="1">
    <citation type="submission" date="2016-11" db="UniProtKB">
        <authorList>
            <consortium name="WormBaseParasite"/>
        </authorList>
    </citation>
    <scope>IDENTIFICATION</scope>
</reference>
<organism evidence="1 2">
    <name type="scientific">Caenorhabditis tropicalis</name>
    <dbReference type="NCBI Taxonomy" id="1561998"/>
    <lineage>
        <taxon>Eukaryota</taxon>
        <taxon>Metazoa</taxon>
        <taxon>Ecdysozoa</taxon>
        <taxon>Nematoda</taxon>
        <taxon>Chromadorea</taxon>
        <taxon>Rhabditida</taxon>
        <taxon>Rhabditina</taxon>
        <taxon>Rhabditomorpha</taxon>
        <taxon>Rhabditoidea</taxon>
        <taxon>Rhabditidae</taxon>
        <taxon>Peloderinae</taxon>
        <taxon>Caenorhabditis</taxon>
    </lineage>
</organism>
<dbReference type="Proteomes" id="UP000095282">
    <property type="component" value="Unplaced"/>
</dbReference>
<accession>A0A1I7TDK9</accession>
<dbReference type="WBParaSite" id="Csp11.Scaffold586.g4881.t1">
    <property type="protein sequence ID" value="Csp11.Scaffold586.g4881.t1"/>
    <property type="gene ID" value="Csp11.Scaffold586.g4881"/>
</dbReference>
<evidence type="ECO:0000313" key="1">
    <source>
        <dbReference type="Proteomes" id="UP000095282"/>
    </source>
</evidence>
<proteinExistence type="predicted"/>